<dbReference type="Proteomes" id="UP000053825">
    <property type="component" value="Unassembled WGS sequence"/>
</dbReference>
<dbReference type="STRING" id="597456.A0A0L7QU91"/>
<accession>A0A0L7QU91</accession>
<dbReference type="GO" id="GO:0003690">
    <property type="term" value="F:double-stranded DNA binding"/>
    <property type="evidence" value="ECO:0007669"/>
    <property type="project" value="TreeGrafter"/>
</dbReference>
<dbReference type="GO" id="GO:0035861">
    <property type="term" value="C:site of double-strand break"/>
    <property type="evidence" value="ECO:0007669"/>
    <property type="project" value="TreeGrafter"/>
</dbReference>
<dbReference type="AlphaFoldDB" id="A0A0L7QU91"/>
<protein>
    <submittedName>
        <fullName evidence="1">Histone-lysine N-methyltransferase SETMAR</fullName>
    </submittedName>
</protein>
<dbReference type="GO" id="GO:0032259">
    <property type="term" value="P:methylation"/>
    <property type="evidence" value="ECO:0007669"/>
    <property type="project" value="UniProtKB-KW"/>
</dbReference>
<dbReference type="PANTHER" id="PTHR46060">
    <property type="entry name" value="MARINER MOS1 TRANSPOSASE-LIKE PROTEIN"/>
    <property type="match status" value="1"/>
</dbReference>
<dbReference type="InterPro" id="IPR036397">
    <property type="entry name" value="RNaseH_sf"/>
</dbReference>
<dbReference type="GO" id="GO:0000014">
    <property type="term" value="F:single-stranded DNA endodeoxyribonuclease activity"/>
    <property type="evidence" value="ECO:0007669"/>
    <property type="project" value="TreeGrafter"/>
</dbReference>
<feature type="non-terminal residue" evidence="1">
    <location>
        <position position="1"/>
    </location>
</feature>
<dbReference type="PANTHER" id="PTHR46060:SF2">
    <property type="entry name" value="HISTONE-LYSINE N-METHYLTRANSFERASE SETMAR"/>
    <property type="match status" value="1"/>
</dbReference>
<dbReference type="GO" id="GO:0003697">
    <property type="term" value="F:single-stranded DNA binding"/>
    <property type="evidence" value="ECO:0007669"/>
    <property type="project" value="TreeGrafter"/>
</dbReference>
<dbReference type="Gene3D" id="3.30.420.10">
    <property type="entry name" value="Ribonuclease H-like superfamily/Ribonuclease H"/>
    <property type="match status" value="1"/>
</dbReference>
<dbReference type="GO" id="GO:0031297">
    <property type="term" value="P:replication fork processing"/>
    <property type="evidence" value="ECO:0007669"/>
    <property type="project" value="TreeGrafter"/>
</dbReference>
<keyword evidence="1" id="KW-0489">Methyltransferase</keyword>
<dbReference type="GO" id="GO:0046975">
    <property type="term" value="F:histone H3K36 methyltransferase activity"/>
    <property type="evidence" value="ECO:0007669"/>
    <property type="project" value="TreeGrafter"/>
</dbReference>
<dbReference type="OrthoDB" id="10032414at2759"/>
<name>A0A0L7QU91_9HYME</name>
<dbReference type="GO" id="GO:0042800">
    <property type="term" value="F:histone H3K4 methyltransferase activity"/>
    <property type="evidence" value="ECO:0007669"/>
    <property type="project" value="TreeGrafter"/>
</dbReference>
<reference evidence="1 2" key="1">
    <citation type="submission" date="2015-07" db="EMBL/GenBank/DDBJ databases">
        <title>The genome of Habropoda laboriosa.</title>
        <authorList>
            <person name="Pan H."/>
            <person name="Kapheim K."/>
        </authorList>
    </citation>
    <scope>NUCLEOTIDE SEQUENCE [LARGE SCALE GENOMIC DNA]</scope>
    <source>
        <strain evidence="1">0110345459</strain>
    </source>
</reference>
<dbReference type="EMBL" id="KQ414735">
    <property type="protein sequence ID" value="KOC62227.1"/>
    <property type="molecule type" value="Genomic_DNA"/>
</dbReference>
<keyword evidence="1" id="KW-0808">Transferase</keyword>
<evidence type="ECO:0000313" key="2">
    <source>
        <dbReference type="Proteomes" id="UP000053825"/>
    </source>
</evidence>
<dbReference type="GO" id="GO:0006303">
    <property type="term" value="P:double-strand break repair via nonhomologous end joining"/>
    <property type="evidence" value="ECO:0007669"/>
    <property type="project" value="TreeGrafter"/>
</dbReference>
<sequence length="97" mass="11241">DNARPHTSLTTRQKLTELCWKIMLHPPYSPDLAPSDYHLFRSLQNSHNGVNLISKEACENHLSRFFAQKPQKFYTDGIMILPGKWQKVIDQNGTYLV</sequence>
<dbReference type="GO" id="GO:0000729">
    <property type="term" value="P:DNA double-strand break processing"/>
    <property type="evidence" value="ECO:0007669"/>
    <property type="project" value="TreeGrafter"/>
</dbReference>
<organism evidence="1 2">
    <name type="scientific">Habropoda laboriosa</name>
    <dbReference type="NCBI Taxonomy" id="597456"/>
    <lineage>
        <taxon>Eukaryota</taxon>
        <taxon>Metazoa</taxon>
        <taxon>Ecdysozoa</taxon>
        <taxon>Arthropoda</taxon>
        <taxon>Hexapoda</taxon>
        <taxon>Insecta</taxon>
        <taxon>Pterygota</taxon>
        <taxon>Neoptera</taxon>
        <taxon>Endopterygota</taxon>
        <taxon>Hymenoptera</taxon>
        <taxon>Apocrita</taxon>
        <taxon>Aculeata</taxon>
        <taxon>Apoidea</taxon>
        <taxon>Anthophila</taxon>
        <taxon>Apidae</taxon>
        <taxon>Habropoda</taxon>
    </lineage>
</organism>
<dbReference type="GO" id="GO:0044547">
    <property type="term" value="F:DNA topoisomerase binding"/>
    <property type="evidence" value="ECO:0007669"/>
    <property type="project" value="TreeGrafter"/>
</dbReference>
<gene>
    <name evidence="1" type="ORF">WH47_03985</name>
</gene>
<dbReference type="InterPro" id="IPR052709">
    <property type="entry name" value="Transposase-MT_Hybrid"/>
</dbReference>
<dbReference type="GO" id="GO:0044774">
    <property type="term" value="P:mitotic DNA integrity checkpoint signaling"/>
    <property type="evidence" value="ECO:0007669"/>
    <property type="project" value="TreeGrafter"/>
</dbReference>
<dbReference type="GO" id="GO:0000793">
    <property type="term" value="C:condensed chromosome"/>
    <property type="evidence" value="ECO:0007669"/>
    <property type="project" value="TreeGrafter"/>
</dbReference>
<keyword evidence="2" id="KW-1185">Reference proteome</keyword>
<dbReference type="GO" id="GO:0005634">
    <property type="term" value="C:nucleus"/>
    <property type="evidence" value="ECO:0007669"/>
    <property type="project" value="TreeGrafter"/>
</dbReference>
<proteinExistence type="predicted"/>
<evidence type="ECO:0000313" key="1">
    <source>
        <dbReference type="EMBL" id="KOC62227.1"/>
    </source>
</evidence>
<dbReference type="GO" id="GO:0015074">
    <property type="term" value="P:DNA integration"/>
    <property type="evidence" value="ECO:0007669"/>
    <property type="project" value="TreeGrafter"/>
</dbReference>